<dbReference type="SUPFAM" id="SSF46767">
    <property type="entry name" value="Methylated DNA-protein cysteine methyltransferase, C-terminal domain"/>
    <property type="match status" value="1"/>
</dbReference>
<keyword evidence="1" id="KW-0227">DNA damage</keyword>
<name>A0A1F7VB50_9BACT</name>
<protein>
    <recommendedName>
        <fullName evidence="2">Methylated-DNA-[protein]-cysteine S-methyltransferase DNA binding domain-containing protein</fullName>
    </recommendedName>
</protein>
<evidence type="ECO:0000313" key="4">
    <source>
        <dbReference type="Proteomes" id="UP000178264"/>
    </source>
</evidence>
<dbReference type="InterPro" id="IPR014048">
    <property type="entry name" value="MethylDNA_cys_MeTrfase_DNA-bd"/>
</dbReference>
<gene>
    <name evidence="3" type="ORF">A3I42_03390</name>
</gene>
<dbReference type="Proteomes" id="UP000178264">
    <property type="component" value="Unassembled WGS sequence"/>
</dbReference>
<dbReference type="PANTHER" id="PTHR42942:SF1">
    <property type="entry name" value="ALKYLTRANSFERASE-LIKE PROTEIN 1"/>
    <property type="match status" value="1"/>
</dbReference>
<dbReference type="NCBIfam" id="TIGR00589">
    <property type="entry name" value="ogt"/>
    <property type="match status" value="1"/>
</dbReference>
<organism evidence="3 4">
    <name type="scientific">Candidatus Uhrbacteria bacterium RIFCSPLOWO2_02_FULL_49_11</name>
    <dbReference type="NCBI Taxonomy" id="1802409"/>
    <lineage>
        <taxon>Bacteria</taxon>
        <taxon>Candidatus Uhriibacteriota</taxon>
    </lineage>
</organism>
<comment type="caution">
    <text evidence="3">The sequence shown here is derived from an EMBL/GenBank/DDBJ whole genome shotgun (WGS) entry which is preliminary data.</text>
</comment>
<proteinExistence type="predicted"/>
<dbReference type="CDD" id="cd06445">
    <property type="entry name" value="ATase"/>
    <property type="match status" value="1"/>
</dbReference>
<evidence type="ECO:0000259" key="2">
    <source>
        <dbReference type="Pfam" id="PF01035"/>
    </source>
</evidence>
<accession>A0A1F7VB50</accession>
<feature type="domain" description="Methylated-DNA-[protein]-cysteine S-methyltransferase DNA binding" evidence="2">
    <location>
        <begin position="4"/>
        <end position="88"/>
    </location>
</feature>
<dbReference type="Gene3D" id="1.10.10.10">
    <property type="entry name" value="Winged helix-like DNA-binding domain superfamily/Winged helix DNA-binding domain"/>
    <property type="match status" value="1"/>
</dbReference>
<dbReference type="Pfam" id="PF01035">
    <property type="entry name" value="DNA_binding_1"/>
    <property type="match status" value="1"/>
</dbReference>
<dbReference type="InterPro" id="IPR052520">
    <property type="entry name" value="ATL_DNA_repair"/>
</dbReference>
<dbReference type="InterPro" id="IPR036217">
    <property type="entry name" value="MethylDNA_cys_MeTrfase_DNAb"/>
</dbReference>
<evidence type="ECO:0000313" key="3">
    <source>
        <dbReference type="EMBL" id="OGL87726.1"/>
    </source>
</evidence>
<dbReference type="AlphaFoldDB" id="A0A1F7VB50"/>
<dbReference type="GO" id="GO:0003824">
    <property type="term" value="F:catalytic activity"/>
    <property type="evidence" value="ECO:0007669"/>
    <property type="project" value="InterPro"/>
</dbReference>
<reference evidence="3 4" key="1">
    <citation type="journal article" date="2016" name="Nat. Commun.">
        <title>Thousands of microbial genomes shed light on interconnected biogeochemical processes in an aquifer system.</title>
        <authorList>
            <person name="Anantharaman K."/>
            <person name="Brown C.T."/>
            <person name="Hug L.A."/>
            <person name="Sharon I."/>
            <person name="Castelle C.J."/>
            <person name="Probst A.J."/>
            <person name="Thomas B.C."/>
            <person name="Singh A."/>
            <person name="Wilkins M.J."/>
            <person name="Karaoz U."/>
            <person name="Brodie E.L."/>
            <person name="Williams K.H."/>
            <person name="Hubbard S.S."/>
            <person name="Banfield J.F."/>
        </authorList>
    </citation>
    <scope>NUCLEOTIDE SEQUENCE [LARGE SCALE GENOMIC DNA]</scope>
</reference>
<evidence type="ECO:0000256" key="1">
    <source>
        <dbReference type="ARBA" id="ARBA00022763"/>
    </source>
</evidence>
<dbReference type="EMBL" id="MGER01000062">
    <property type="protein sequence ID" value="OGL87726.1"/>
    <property type="molecule type" value="Genomic_DNA"/>
</dbReference>
<dbReference type="PANTHER" id="PTHR42942">
    <property type="entry name" value="6-O-METHYLGUANINE DNA METHYLTRANSFERASE"/>
    <property type="match status" value="1"/>
</dbReference>
<sequence length="116" mass="13053">MSGNFFQRVYDIVARIPRGKVASYGQIAALAGNPRAARAVGWALHVMTPAQYQDIPWHRVINSRGMISTTCREHPASLQVALLRKEGIAVIMRRDGSGWVDLKKYLWQSYIVNSKL</sequence>
<dbReference type="GO" id="GO:0006281">
    <property type="term" value="P:DNA repair"/>
    <property type="evidence" value="ECO:0007669"/>
    <property type="project" value="InterPro"/>
</dbReference>
<dbReference type="InterPro" id="IPR036388">
    <property type="entry name" value="WH-like_DNA-bd_sf"/>
</dbReference>